<dbReference type="GO" id="GO:0016616">
    <property type="term" value="F:oxidoreductase activity, acting on the CH-OH group of donors, NAD or NADP as acceptor"/>
    <property type="evidence" value="ECO:0007669"/>
    <property type="project" value="TreeGrafter"/>
</dbReference>
<dbReference type="AlphaFoldDB" id="A0A916X683"/>
<keyword evidence="4" id="KW-1185">Reference proteome</keyword>
<dbReference type="Pfam" id="PF13561">
    <property type="entry name" value="adh_short_C2"/>
    <property type="match status" value="1"/>
</dbReference>
<dbReference type="FunFam" id="3.40.50.720:FF:000084">
    <property type="entry name" value="Short-chain dehydrogenase reductase"/>
    <property type="match status" value="1"/>
</dbReference>
<dbReference type="PANTHER" id="PTHR42760">
    <property type="entry name" value="SHORT-CHAIN DEHYDROGENASES/REDUCTASES FAMILY MEMBER"/>
    <property type="match status" value="1"/>
</dbReference>
<proteinExistence type="inferred from homology"/>
<name>A0A916X683_9SPHN</name>
<dbReference type="PROSITE" id="PS00061">
    <property type="entry name" value="ADH_SHORT"/>
    <property type="match status" value="1"/>
</dbReference>
<evidence type="ECO:0000313" key="4">
    <source>
        <dbReference type="Proteomes" id="UP000608154"/>
    </source>
</evidence>
<dbReference type="PRINTS" id="PR00081">
    <property type="entry name" value="GDHRDH"/>
</dbReference>
<evidence type="ECO:0000256" key="2">
    <source>
        <dbReference type="ARBA" id="ARBA00023002"/>
    </source>
</evidence>
<dbReference type="RefSeq" id="WP_188772041.1">
    <property type="nucleotide sequence ID" value="NZ_BMHK01000018.1"/>
</dbReference>
<dbReference type="PRINTS" id="PR00080">
    <property type="entry name" value="SDRFAMILY"/>
</dbReference>
<comment type="similarity">
    <text evidence="1">Belongs to the short-chain dehydrogenases/reductases (SDR) family.</text>
</comment>
<comment type="caution">
    <text evidence="3">The sequence shown here is derived from an EMBL/GenBank/DDBJ whole genome shotgun (WGS) entry which is preliminary data.</text>
</comment>
<dbReference type="PANTHER" id="PTHR42760:SF115">
    <property type="entry name" value="3-OXOACYL-[ACYL-CARRIER-PROTEIN] REDUCTASE FABG"/>
    <property type="match status" value="1"/>
</dbReference>
<keyword evidence="2" id="KW-0560">Oxidoreductase</keyword>
<accession>A0A916X683</accession>
<organism evidence="3 4">
    <name type="scientific">Novosphingobium endophyticum</name>
    <dbReference type="NCBI Taxonomy" id="1955250"/>
    <lineage>
        <taxon>Bacteria</taxon>
        <taxon>Pseudomonadati</taxon>
        <taxon>Pseudomonadota</taxon>
        <taxon>Alphaproteobacteria</taxon>
        <taxon>Sphingomonadales</taxon>
        <taxon>Sphingomonadaceae</taxon>
        <taxon>Novosphingobium</taxon>
    </lineage>
</organism>
<dbReference type="Proteomes" id="UP000608154">
    <property type="component" value="Unassembled WGS sequence"/>
</dbReference>
<dbReference type="SUPFAM" id="SSF51735">
    <property type="entry name" value="NAD(P)-binding Rossmann-fold domains"/>
    <property type="match status" value="1"/>
</dbReference>
<dbReference type="InterPro" id="IPR020904">
    <property type="entry name" value="Sc_DH/Rdtase_CS"/>
</dbReference>
<protein>
    <submittedName>
        <fullName evidence="3">2,5-dichloro-2,5-cyclohexadiene-1,4-diol dehydrogenase</fullName>
    </submittedName>
</protein>
<sequence length="254" mass="26519">MSRQFEGKVALVTGGASGIGAAACRQFSAQGALVVVADRNASAAEALAGQLDGAISCNVDVADPASCETMFSMLRDKFGRLDCAFNNAGITEVTVLKGEPLPETHMLPLDVWRQVLAADLDGVFHCLRGELPLMLESGGGAIVNAASLQAHLSYPRTAPYTAAKHGVLGLTRTIAKEYGNRNIRCNAISPGIVDTPLNTDVINSDEFRDALLTSIPLGRFATPEDIARAAVWLASDQAGYVNGAFLAADGGIMA</sequence>
<dbReference type="InterPro" id="IPR036291">
    <property type="entry name" value="NAD(P)-bd_dom_sf"/>
</dbReference>
<gene>
    <name evidence="3" type="ORF">GCM10011494_26680</name>
</gene>
<dbReference type="InterPro" id="IPR002347">
    <property type="entry name" value="SDR_fam"/>
</dbReference>
<evidence type="ECO:0000256" key="1">
    <source>
        <dbReference type="ARBA" id="ARBA00006484"/>
    </source>
</evidence>
<evidence type="ECO:0000313" key="3">
    <source>
        <dbReference type="EMBL" id="GGC06725.1"/>
    </source>
</evidence>
<dbReference type="EMBL" id="BMHK01000018">
    <property type="protein sequence ID" value="GGC06725.1"/>
    <property type="molecule type" value="Genomic_DNA"/>
</dbReference>
<dbReference type="Gene3D" id="3.40.50.720">
    <property type="entry name" value="NAD(P)-binding Rossmann-like Domain"/>
    <property type="match status" value="1"/>
</dbReference>
<dbReference type="PROSITE" id="PS51257">
    <property type="entry name" value="PROKAR_LIPOPROTEIN"/>
    <property type="match status" value="1"/>
</dbReference>
<reference evidence="3" key="2">
    <citation type="submission" date="2020-09" db="EMBL/GenBank/DDBJ databases">
        <authorList>
            <person name="Sun Q."/>
            <person name="Zhou Y."/>
        </authorList>
    </citation>
    <scope>NUCLEOTIDE SEQUENCE</scope>
    <source>
        <strain evidence="3">CGMCC 1.15095</strain>
    </source>
</reference>
<reference evidence="3" key="1">
    <citation type="journal article" date="2014" name="Int. J. Syst. Evol. Microbiol.">
        <title>Complete genome sequence of Corynebacterium casei LMG S-19264T (=DSM 44701T), isolated from a smear-ripened cheese.</title>
        <authorList>
            <consortium name="US DOE Joint Genome Institute (JGI-PGF)"/>
            <person name="Walter F."/>
            <person name="Albersmeier A."/>
            <person name="Kalinowski J."/>
            <person name="Ruckert C."/>
        </authorList>
    </citation>
    <scope>NUCLEOTIDE SEQUENCE</scope>
    <source>
        <strain evidence="3">CGMCC 1.15095</strain>
    </source>
</reference>